<name>A0ACC0LSF3_RHOML</name>
<sequence>MIISLLHQLRSIKEYPAIAAPLFFDFCFLVQSVHLCSVSLCDRSRIHQAYVASEYVASCRIHAEIDSSYPFDNE</sequence>
<organism evidence="1 2">
    <name type="scientific">Rhododendron molle</name>
    <name type="common">Chinese azalea</name>
    <name type="synonym">Azalea mollis</name>
    <dbReference type="NCBI Taxonomy" id="49168"/>
    <lineage>
        <taxon>Eukaryota</taxon>
        <taxon>Viridiplantae</taxon>
        <taxon>Streptophyta</taxon>
        <taxon>Embryophyta</taxon>
        <taxon>Tracheophyta</taxon>
        <taxon>Spermatophyta</taxon>
        <taxon>Magnoliopsida</taxon>
        <taxon>eudicotyledons</taxon>
        <taxon>Gunneridae</taxon>
        <taxon>Pentapetalae</taxon>
        <taxon>asterids</taxon>
        <taxon>Ericales</taxon>
        <taxon>Ericaceae</taxon>
        <taxon>Ericoideae</taxon>
        <taxon>Rhodoreae</taxon>
        <taxon>Rhododendron</taxon>
    </lineage>
</organism>
<evidence type="ECO:0000313" key="2">
    <source>
        <dbReference type="Proteomes" id="UP001062846"/>
    </source>
</evidence>
<keyword evidence="2" id="KW-1185">Reference proteome</keyword>
<protein>
    <submittedName>
        <fullName evidence="1">Uncharacterized protein</fullName>
    </submittedName>
</protein>
<gene>
    <name evidence="1" type="ORF">RHMOL_Rhmol11G0145500</name>
</gene>
<dbReference type="EMBL" id="CM046398">
    <property type="protein sequence ID" value="KAI8531554.1"/>
    <property type="molecule type" value="Genomic_DNA"/>
</dbReference>
<comment type="caution">
    <text evidence="1">The sequence shown here is derived from an EMBL/GenBank/DDBJ whole genome shotgun (WGS) entry which is preliminary data.</text>
</comment>
<dbReference type="Proteomes" id="UP001062846">
    <property type="component" value="Chromosome 11"/>
</dbReference>
<evidence type="ECO:0000313" key="1">
    <source>
        <dbReference type="EMBL" id="KAI8531554.1"/>
    </source>
</evidence>
<proteinExistence type="predicted"/>
<reference evidence="1" key="1">
    <citation type="submission" date="2022-02" db="EMBL/GenBank/DDBJ databases">
        <title>Plant Genome Project.</title>
        <authorList>
            <person name="Zhang R.-G."/>
        </authorList>
    </citation>
    <scope>NUCLEOTIDE SEQUENCE</scope>
    <source>
        <strain evidence="1">AT1</strain>
    </source>
</reference>
<accession>A0ACC0LSF3</accession>